<evidence type="ECO:0000313" key="2">
    <source>
        <dbReference type="EMBL" id="SFU03690.1"/>
    </source>
</evidence>
<dbReference type="AlphaFoldDB" id="A0A1I7CW98"/>
<keyword evidence="1" id="KW-0472">Membrane</keyword>
<dbReference type="Proteomes" id="UP000199594">
    <property type="component" value="Unassembled WGS sequence"/>
</dbReference>
<reference evidence="2 3" key="1">
    <citation type="submission" date="2016-10" db="EMBL/GenBank/DDBJ databases">
        <authorList>
            <person name="de Groot N.N."/>
        </authorList>
    </citation>
    <scope>NUCLEOTIDE SEQUENCE [LARGE SCALE GENOMIC DNA]</scope>
    <source>
        <strain evidence="2 3">CGMCC 1.6493</strain>
    </source>
</reference>
<keyword evidence="1" id="KW-0812">Transmembrane</keyword>
<evidence type="ECO:0000256" key="1">
    <source>
        <dbReference type="SAM" id="Phobius"/>
    </source>
</evidence>
<evidence type="ECO:0000313" key="3">
    <source>
        <dbReference type="Proteomes" id="UP000199594"/>
    </source>
</evidence>
<keyword evidence="1" id="KW-1133">Transmembrane helix</keyword>
<gene>
    <name evidence="2" type="ORF">SAMN04487956_1679</name>
</gene>
<organism evidence="2 3">
    <name type="scientific">Halomonas saccharevitans</name>
    <dbReference type="NCBI Taxonomy" id="416872"/>
    <lineage>
        <taxon>Bacteria</taxon>
        <taxon>Pseudomonadati</taxon>
        <taxon>Pseudomonadota</taxon>
        <taxon>Gammaproteobacteria</taxon>
        <taxon>Oceanospirillales</taxon>
        <taxon>Halomonadaceae</taxon>
        <taxon>Halomonas</taxon>
    </lineage>
</organism>
<feature type="transmembrane region" description="Helical" evidence="1">
    <location>
        <begin position="6"/>
        <end position="27"/>
    </location>
</feature>
<protein>
    <submittedName>
        <fullName evidence="2">Uncharacterized protein</fullName>
    </submittedName>
</protein>
<dbReference type="RefSeq" id="WP_175535149.1">
    <property type="nucleotide sequence ID" value="NZ_FPAQ01000067.1"/>
</dbReference>
<dbReference type="EMBL" id="FPAQ01000067">
    <property type="protein sequence ID" value="SFU03690.1"/>
    <property type="molecule type" value="Genomic_DNA"/>
</dbReference>
<name>A0A1I7CW98_9GAMM</name>
<sequence>MTPFSWLILAFAVLMTAVCGFTFVQILRSGHQAQQRSSHKARRHLSRH</sequence>
<proteinExistence type="predicted"/>
<accession>A0A1I7CW98</accession>